<dbReference type="KEGG" id="faf:OE104_03965"/>
<evidence type="ECO:0000256" key="2">
    <source>
        <dbReference type="ARBA" id="ARBA00023002"/>
    </source>
</evidence>
<evidence type="ECO:0000313" key="7">
    <source>
        <dbReference type="Proteomes" id="UP001164718"/>
    </source>
</evidence>
<dbReference type="InterPro" id="IPR016162">
    <property type="entry name" value="Ald_DH_N"/>
</dbReference>
<dbReference type="Pfam" id="PF00171">
    <property type="entry name" value="Aldedh"/>
    <property type="match status" value="1"/>
</dbReference>
<dbReference type="InterPro" id="IPR016161">
    <property type="entry name" value="Ald_DH/histidinol_DH"/>
</dbReference>
<sequence>MKTGKIIQKIAADRLIPTTLELGGKDPIIVFSDANLRRAARGAVWAAFTNAGQVCMSAERLYVERRVYDSFLNLLIEETEKLVQGSDIHSDVGAMTFTNQKEIVKRQVAEALEKGAELKTGKLPERWDDSMFIDPMIITNVDPETELVCEETFGPILPVIPFDTEEEAIRLANGSKYGLNASVWTSDLQRARRVAAKLVSGAVNINDVIVSVANHHLPFGGTKESGIGRYHGAQGLTIFCHEKAIVVDRGKREREIQWYPYKGKYPEFSRMFRSYFSERKNWLSFLKSYWHLLRK</sequence>
<name>A0A9E8LW93_9BACI</name>
<dbReference type="InterPro" id="IPR015590">
    <property type="entry name" value="Aldehyde_DH_dom"/>
</dbReference>
<evidence type="ECO:0000256" key="4">
    <source>
        <dbReference type="RuleBase" id="RU003345"/>
    </source>
</evidence>
<dbReference type="Gene3D" id="3.40.309.10">
    <property type="entry name" value="Aldehyde Dehydrogenase, Chain A, domain 2"/>
    <property type="match status" value="1"/>
</dbReference>
<evidence type="ECO:0000313" key="6">
    <source>
        <dbReference type="EMBL" id="WAA10490.1"/>
    </source>
</evidence>
<dbReference type="AlphaFoldDB" id="A0A9E8LW93"/>
<dbReference type="Proteomes" id="UP001164718">
    <property type="component" value="Chromosome"/>
</dbReference>
<dbReference type="InterPro" id="IPR029510">
    <property type="entry name" value="Ald_DH_CS_GLU"/>
</dbReference>
<evidence type="ECO:0000256" key="3">
    <source>
        <dbReference type="PROSITE-ProRule" id="PRU10007"/>
    </source>
</evidence>
<gene>
    <name evidence="6" type="ORF">OE104_03965</name>
</gene>
<keyword evidence="2 4" id="KW-0560">Oxidoreductase</keyword>
<dbReference type="GO" id="GO:0016620">
    <property type="term" value="F:oxidoreductase activity, acting on the aldehyde or oxo group of donors, NAD or NADP as acceptor"/>
    <property type="evidence" value="ECO:0007669"/>
    <property type="project" value="InterPro"/>
</dbReference>
<dbReference type="PROSITE" id="PS00687">
    <property type="entry name" value="ALDEHYDE_DEHYDR_GLU"/>
    <property type="match status" value="1"/>
</dbReference>
<dbReference type="InterPro" id="IPR016163">
    <property type="entry name" value="Ald_DH_C"/>
</dbReference>
<dbReference type="RefSeq" id="WP_275418281.1">
    <property type="nucleotide sequence ID" value="NZ_CP106878.1"/>
</dbReference>
<dbReference type="SUPFAM" id="SSF53720">
    <property type="entry name" value="ALDH-like"/>
    <property type="match status" value="1"/>
</dbReference>
<feature type="domain" description="Aldehyde dehydrogenase" evidence="5">
    <location>
        <begin position="2"/>
        <end position="244"/>
    </location>
</feature>
<feature type="active site" evidence="3">
    <location>
        <position position="21"/>
    </location>
</feature>
<evidence type="ECO:0000259" key="5">
    <source>
        <dbReference type="Pfam" id="PF00171"/>
    </source>
</evidence>
<reference evidence="6" key="1">
    <citation type="submission" date="2022-09" db="EMBL/GenBank/DDBJ databases">
        <title>Complete Genomes of Fervidibacillus albus and Fervidibacillus halotolerans isolated from tidal flat sediments.</title>
        <authorList>
            <person name="Kwon K.K."/>
            <person name="Yang S.-H."/>
            <person name="Park M.J."/>
            <person name="Oh H.-M."/>
        </authorList>
    </citation>
    <scope>NUCLEOTIDE SEQUENCE</scope>
    <source>
        <strain evidence="6">MEBiC13591</strain>
    </source>
</reference>
<dbReference type="Gene3D" id="3.40.605.10">
    <property type="entry name" value="Aldehyde Dehydrogenase, Chain A, domain 1"/>
    <property type="match status" value="1"/>
</dbReference>
<organism evidence="6 7">
    <name type="scientific">Fervidibacillus albus</name>
    <dbReference type="NCBI Taxonomy" id="2980026"/>
    <lineage>
        <taxon>Bacteria</taxon>
        <taxon>Bacillati</taxon>
        <taxon>Bacillota</taxon>
        <taxon>Bacilli</taxon>
        <taxon>Bacillales</taxon>
        <taxon>Bacillaceae</taxon>
        <taxon>Fervidibacillus</taxon>
    </lineage>
</organism>
<dbReference type="EMBL" id="CP106878">
    <property type="protein sequence ID" value="WAA10490.1"/>
    <property type="molecule type" value="Genomic_DNA"/>
</dbReference>
<comment type="similarity">
    <text evidence="1 4">Belongs to the aldehyde dehydrogenase family.</text>
</comment>
<evidence type="ECO:0000256" key="1">
    <source>
        <dbReference type="ARBA" id="ARBA00009986"/>
    </source>
</evidence>
<dbReference type="PANTHER" id="PTHR11699">
    <property type="entry name" value="ALDEHYDE DEHYDROGENASE-RELATED"/>
    <property type="match status" value="1"/>
</dbReference>
<protein>
    <submittedName>
        <fullName evidence="6">Aldehyde dehydrogenase family protein</fullName>
    </submittedName>
</protein>
<accession>A0A9E8LW93</accession>
<proteinExistence type="inferred from homology"/>
<keyword evidence="7" id="KW-1185">Reference proteome</keyword>
<dbReference type="FunFam" id="3.40.309.10:FF:000009">
    <property type="entry name" value="Aldehyde dehydrogenase A"/>
    <property type="match status" value="1"/>
</dbReference>